<dbReference type="InterPro" id="IPR055170">
    <property type="entry name" value="GFO_IDH_MocA-like_dom"/>
</dbReference>
<dbReference type="InterPro" id="IPR000683">
    <property type="entry name" value="Gfo/Idh/MocA-like_OxRdtase_N"/>
</dbReference>
<feature type="domain" description="GFO/IDH/MocA-like oxidoreductase" evidence="4">
    <location>
        <begin position="130"/>
        <end position="245"/>
    </location>
</feature>
<dbReference type="Gene3D" id="3.40.50.720">
    <property type="entry name" value="NAD(P)-binding Rossmann-like Domain"/>
    <property type="match status" value="1"/>
</dbReference>
<feature type="domain" description="Gfo/Idh/MocA-like oxidoreductase N-terminal" evidence="3">
    <location>
        <begin position="2"/>
        <end position="119"/>
    </location>
</feature>
<name>A0AA46E0G1_9FUSO</name>
<evidence type="ECO:0000313" key="6">
    <source>
        <dbReference type="Proteomes" id="UP000294678"/>
    </source>
</evidence>
<dbReference type="Pfam" id="PF01408">
    <property type="entry name" value="GFO_IDH_MocA"/>
    <property type="match status" value="1"/>
</dbReference>
<dbReference type="PANTHER" id="PTHR22604">
    <property type="entry name" value="OXIDOREDUCTASES"/>
    <property type="match status" value="1"/>
</dbReference>
<dbReference type="InterPro" id="IPR036291">
    <property type="entry name" value="NAD(P)-bd_dom_sf"/>
</dbReference>
<comment type="caution">
    <text evidence="5">The sequence shown here is derived from an EMBL/GenBank/DDBJ whole genome shotgun (WGS) entry which is preliminary data.</text>
</comment>
<dbReference type="GO" id="GO:0000166">
    <property type="term" value="F:nucleotide binding"/>
    <property type="evidence" value="ECO:0007669"/>
    <property type="project" value="InterPro"/>
</dbReference>
<sequence>MLNWGIIGAGNIATKFMNDFRYVLGGRMIAVASKSLDKAKKFAKKYEIKNYYDSYEELLNNKEIDVVYIATTHNFHYENMKSCIEHGKNILCEKPITLNKNQFEEIIKLAKEKNLFVMEAMWMYFIPAIERAVEWIKEDEIGDIKLIKAEFGLKIPFDPQARLYNKELGGGALLDLGIYPISFACFLANSEYEQVESMAIKGDTGVDEYVSILIKFKNGIQAELSTSSRQNFENRAFVYGTKGSLSLEKFWMCKEMQLRTKTRIINYTDEGRYNGYNFEADEVCKCIQEGKLESDIASHSKTLQVLEIMDLIRKKHGVIYPVEEE</sequence>
<keyword evidence="2" id="KW-0560">Oxidoreductase</keyword>
<dbReference type="Proteomes" id="UP000294678">
    <property type="component" value="Unassembled WGS sequence"/>
</dbReference>
<protein>
    <submittedName>
        <fullName evidence="5">Dehydrogenase</fullName>
    </submittedName>
</protein>
<dbReference type="GO" id="GO:0016491">
    <property type="term" value="F:oxidoreductase activity"/>
    <property type="evidence" value="ECO:0007669"/>
    <property type="project" value="UniProtKB-KW"/>
</dbReference>
<dbReference type="InterPro" id="IPR050984">
    <property type="entry name" value="Gfo/Idh/MocA_domain"/>
</dbReference>
<dbReference type="Gene3D" id="3.30.360.10">
    <property type="entry name" value="Dihydrodipicolinate Reductase, domain 2"/>
    <property type="match status" value="1"/>
</dbReference>
<evidence type="ECO:0000256" key="2">
    <source>
        <dbReference type="ARBA" id="ARBA00023002"/>
    </source>
</evidence>
<dbReference type="EMBL" id="SOBG01000001">
    <property type="protein sequence ID" value="TDT72574.1"/>
    <property type="molecule type" value="Genomic_DNA"/>
</dbReference>
<dbReference type="RefSeq" id="WP_134112286.1">
    <property type="nucleotide sequence ID" value="NZ_SOBG01000001.1"/>
</dbReference>
<dbReference type="SUPFAM" id="SSF55347">
    <property type="entry name" value="Glyceraldehyde-3-phosphate dehydrogenase-like, C-terminal domain"/>
    <property type="match status" value="1"/>
</dbReference>
<dbReference type="Pfam" id="PF22725">
    <property type="entry name" value="GFO_IDH_MocA_C3"/>
    <property type="match status" value="1"/>
</dbReference>
<dbReference type="SUPFAM" id="SSF51735">
    <property type="entry name" value="NAD(P)-binding Rossmann-fold domains"/>
    <property type="match status" value="1"/>
</dbReference>
<comment type="similarity">
    <text evidence="1">Belongs to the Gfo/Idh/MocA family.</text>
</comment>
<evidence type="ECO:0000259" key="4">
    <source>
        <dbReference type="Pfam" id="PF22725"/>
    </source>
</evidence>
<reference evidence="5 6" key="1">
    <citation type="submission" date="2019-03" db="EMBL/GenBank/DDBJ databases">
        <title>Genomic Encyclopedia of Type Strains, Phase IV (KMG-IV): sequencing the most valuable type-strain genomes for metagenomic binning, comparative biology and taxonomic classification.</title>
        <authorList>
            <person name="Goeker M."/>
        </authorList>
    </citation>
    <scope>NUCLEOTIDE SEQUENCE [LARGE SCALE GENOMIC DNA]</scope>
    <source>
        <strain evidence="5 6">DSM 100055</strain>
    </source>
</reference>
<evidence type="ECO:0000313" key="5">
    <source>
        <dbReference type="EMBL" id="TDT72574.1"/>
    </source>
</evidence>
<gene>
    <name evidence="5" type="ORF">EV215_0384</name>
</gene>
<proteinExistence type="inferred from homology"/>
<organism evidence="5 6">
    <name type="scientific">Hypnocyclicus thermotrophus</name>
    <dbReference type="NCBI Taxonomy" id="1627895"/>
    <lineage>
        <taxon>Bacteria</taxon>
        <taxon>Fusobacteriati</taxon>
        <taxon>Fusobacteriota</taxon>
        <taxon>Fusobacteriia</taxon>
        <taxon>Fusobacteriales</taxon>
        <taxon>Fusobacteriaceae</taxon>
        <taxon>Hypnocyclicus</taxon>
    </lineage>
</organism>
<dbReference type="AlphaFoldDB" id="A0AA46E0G1"/>
<dbReference type="PANTHER" id="PTHR22604:SF105">
    <property type="entry name" value="TRANS-1,2-DIHYDROBENZENE-1,2-DIOL DEHYDROGENASE"/>
    <property type="match status" value="1"/>
</dbReference>
<evidence type="ECO:0000256" key="1">
    <source>
        <dbReference type="ARBA" id="ARBA00010928"/>
    </source>
</evidence>
<accession>A0AA46E0G1</accession>
<evidence type="ECO:0000259" key="3">
    <source>
        <dbReference type="Pfam" id="PF01408"/>
    </source>
</evidence>
<keyword evidence="6" id="KW-1185">Reference proteome</keyword>